<name>A0AAD1C477_METFU</name>
<proteinExistence type="predicted"/>
<dbReference type="Pfam" id="PF01850">
    <property type="entry name" value="PIN"/>
    <property type="match status" value="1"/>
</dbReference>
<dbReference type="Proteomes" id="UP000218554">
    <property type="component" value="Chromosome"/>
</dbReference>
<dbReference type="PANTHER" id="PTHR36173:SF2">
    <property type="entry name" value="RIBONUCLEASE VAPC16"/>
    <property type="match status" value="1"/>
</dbReference>
<dbReference type="SUPFAM" id="SSF88723">
    <property type="entry name" value="PIN domain-like"/>
    <property type="match status" value="1"/>
</dbReference>
<dbReference type="AlphaFoldDB" id="A0AAD1C477"/>
<reference evidence="2 3" key="2">
    <citation type="journal article" date="2017" name="Int. J. Syst. Evol. Microbiol.">
        <title>Pseudomonas furukawaii sp. nov., a polychlorinated biphenyl-degrading bacterium isolated from biphenyl-contaminated soil in Japan.</title>
        <authorList>
            <person name="Kimura N."/>
            <person name="Watanabe T."/>
            <person name="Suenaga H."/>
            <person name="Fujihara H."/>
            <person name="Futagami T."/>
            <person name="Goto M."/>
            <person name="Hanada S."/>
            <person name="Hirose J."/>
        </authorList>
    </citation>
    <scope>NUCLEOTIDE SEQUENCE [LARGE SCALE GENOMIC DNA]</scope>
    <source>
        <strain evidence="3">DSM 10086 / NBRC 110670 / KF707</strain>
    </source>
</reference>
<dbReference type="InterPro" id="IPR002716">
    <property type="entry name" value="PIN_dom"/>
</dbReference>
<organism evidence="2 3">
    <name type="scientific">Metapseudomonas furukawaii</name>
    <name type="common">Pseudomonas furukawaii</name>
    <dbReference type="NCBI Taxonomy" id="1149133"/>
    <lineage>
        <taxon>Bacteria</taxon>
        <taxon>Pseudomonadati</taxon>
        <taxon>Pseudomonadota</taxon>
        <taxon>Gammaproteobacteria</taxon>
        <taxon>Pseudomonadales</taxon>
        <taxon>Pseudomonadaceae</taxon>
        <taxon>Metapseudomonas</taxon>
    </lineage>
</organism>
<dbReference type="InterPro" id="IPR052919">
    <property type="entry name" value="TA_system_RNase"/>
</dbReference>
<accession>A0AAD1C477</accession>
<gene>
    <name evidence="2" type="ORF">KF707C_41250</name>
</gene>
<evidence type="ECO:0000313" key="2">
    <source>
        <dbReference type="EMBL" id="BAU75813.1"/>
    </source>
</evidence>
<dbReference type="InterPro" id="IPR029060">
    <property type="entry name" value="PIN-like_dom_sf"/>
</dbReference>
<dbReference type="PANTHER" id="PTHR36173">
    <property type="entry name" value="RIBONUCLEASE VAPC16-RELATED"/>
    <property type="match status" value="1"/>
</dbReference>
<dbReference type="Gene3D" id="3.40.50.1010">
    <property type="entry name" value="5'-nuclease"/>
    <property type="match status" value="1"/>
</dbReference>
<reference evidence="3" key="1">
    <citation type="submission" date="2015-05" db="EMBL/GenBank/DDBJ databases">
        <title>Draft genome sequencing of a biphenyl-degrading bacterium, Pseudomonas balearica KF707 (=NBRC110670).</title>
        <authorList>
            <person name="Kimura N."/>
            <person name="Hirose J."/>
            <person name="Watanabe T."/>
            <person name="Suenaga H."/>
            <person name="Fujihara H."/>
            <person name="Noguchi M."/>
            <person name="Hashimoto M."/>
            <person name="Shimodaira J."/>
            <person name="Tsuchikane K."/>
            <person name="Hosoyama A."/>
            <person name="Yamazoe A."/>
            <person name="Fujita N."/>
            <person name="Furukawa K."/>
        </authorList>
    </citation>
    <scope>NUCLEOTIDE SEQUENCE [LARGE SCALE GENOMIC DNA]</scope>
    <source>
        <strain evidence="3">DSM 10086 / NBRC 110670 / KF707</strain>
    </source>
</reference>
<feature type="domain" description="PIN" evidence="1">
    <location>
        <begin position="1"/>
        <end position="111"/>
    </location>
</feature>
<evidence type="ECO:0000259" key="1">
    <source>
        <dbReference type="Pfam" id="PF01850"/>
    </source>
</evidence>
<protein>
    <recommendedName>
        <fullName evidence="1">PIN domain-containing protein</fullName>
    </recommendedName>
</protein>
<dbReference type="InterPro" id="IPR041705">
    <property type="entry name" value="PIN_Sll0205"/>
</dbReference>
<dbReference type="KEGG" id="pfuw:KF707C_41250"/>
<evidence type="ECO:0000313" key="3">
    <source>
        <dbReference type="Proteomes" id="UP000218554"/>
    </source>
</evidence>
<keyword evidence="3" id="KW-1185">Reference proteome</keyword>
<dbReference type="EMBL" id="AP014862">
    <property type="protein sequence ID" value="BAU75813.1"/>
    <property type="molecule type" value="Genomic_DNA"/>
</dbReference>
<dbReference type="CDD" id="cd09872">
    <property type="entry name" value="PIN_Sll0205-like"/>
    <property type="match status" value="1"/>
</dbReference>
<sequence length="123" mass="13769">MLLDTHILLWALMDSPKLSPRARRHIEEAAEVYVSAASFWEMSIKAGLGKLDIDLEAVRNGCRTSGFTEIPIAVEHCLATRDLPHHHRDPFDRILVATAVTEPMRLLTADPLVVKYTELAVLV</sequence>